<organism evidence="1 2">
    <name type="scientific">Actinocrinis puniceicyclus</name>
    <dbReference type="NCBI Taxonomy" id="977794"/>
    <lineage>
        <taxon>Bacteria</taxon>
        <taxon>Bacillati</taxon>
        <taxon>Actinomycetota</taxon>
        <taxon>Actinomycetes</taxon>
        <taxon>Catenulisporales</taxon>
        <taxon>Actinospicaceae</taxon>
        <taxon>Actinocrinis</taxon>
    </lineage>
</organism>
<keyword evidence="2" id="KW-1185">Reference proteome</keyword>
<gene>
    <name evidence="1" type="ORF">KGA66_04980</name>
</gene>
<dbReference type="EMBL" id="JAGSXH010000010">
    <property type="protein sequence ID" value="MBS2962388.1"/>
    <property type="molecule type" value="Genomic_DNA"/>
</dbReference>
<accession>A0A8J7WJD0</accession>
<dbReference type="RefSeq" id="WP_211464985.1">
    <property type="nucleotide sequence ID" value="NZ_JAGSXH010000010.1"/>
</dbReference>
<evidence type="ECO:0000313" key="1">
    <source>
        <dbReference type="EMBL" id="MBS2962388.1"/>
    </source>
</evidence>
<name>A0A8J7WJD0_9ACTN</name>
<dbReference type="AlphaFoldDB" id="A0A8J7WJD0"/>
<reference evidence="1" key="1">
    <citation type="submission" date="2021-04" db="EMBL/GenBank/DDBJ databases">
        <title>Genome based classification of Actinospica acidithermotolerans sp. nov., an actinobacterium isolated from an Indonesian hot spring.</title>
        <authorList>
            <person name="Kusuma A.B."/>
            <person name="Putra K.E."/>
            <person name="Nafisah S."/>
            <person name="Loh J."/>
            <person name="Nouioui I."/>
            <person name="Goodfellow M."/>
        </authorList>
    </citation>
    <scope>NUCLEOTIDE SEQUENCE</scope>
    <source>
        <strain evidence="1">DSM 45618</strain>
    </source>
</reference>
<proteinExistence type="predicted"/>
<protein>
    <submittedName>
        <fullName evidence="1">Uncharacterized protein</fullName>
    </submittedName>
</protein>
<dbReference type="Proteomes" id="UP000677913">
    <property type="component" value="Unassembled WGS sequence"/>
</dbReference>
<sequence length="67" mass="7167">MQAPPNAQFEQVGTDRTGRSLVISTEYTTDVPDEPTGIPLVLPADPARWVADLCATVPRALRAGSVF</sequence>
<comment type="caution">
    <text evidence="1">The sequence shown here is derived from an EMBL/GenBank/DDBJ whole genome shotgun (WGS) entry which is preliminary data.</text>
</comment>
<evidence type="ECO:0000313" key="2">
    <source>
        <dbReference type="Proteomes" id="UP000677913"/>
    </source>
</evidence>